<accession>A0ABD3QTF2</accession>
<comment type="similarity">
    <text evidence="1">Belongs to the pyrroline-5-carboxylate reductase family.</text>
</comment>
<sequence>MTTLSRALLSHRRPVVDPLFLCLAWVLISILLPINNTVDGFCAYRLSAIKILPHGTRSSLNRQAHPNLVHKTFNMSKNDDDATSLQPIRAGFIGCGTIAYSIASGLANPKHAIFLSQHSLSLSSICVTRRSESRSTKLKDSYPDVVTVYDSAEEVVKNSEVVFLCVLPQHVDGVLGELTDEGVWNEDVHTLVSLVSTSKVDDLIRKTNLPPNKVYKMICLPPIAQREGCALLQPPASNNNGHPYLKSMLDALGGCVECANDDIMNAMMIPGCLMGPMYGIMRNNRDWLVKQGVPPEDASYFIGRTYLSIVQDAERDSREPARFDELIQEQTPGGLNEQQGVFDAYNNAMNAILSRSILHILGTNQHRYDENQLNKAQCNL</sequence>
<reference evidence="3 4" key="1">
    <citation type="journal article" date="2020" name="G3 (Bethesda)">
        <title>Improved Reference Genome for Cyclotella cryptica CCMP332, a Model for Cell Wall Morphogenesis, Salinity Adaptation, and Lipid Production in Diatoms (Bacillariophyta).</title>
        <authorList>
            <person name="Roberts W.R."/>
            <person name="Downey K.M."/>
            <person name="Ruck E.C."/>
            <person name="Traller J.C."/>
            <person name="Alverson A.J."/>
        </authorList>
    </citation>
    <scope>NUCLEOTIDE SEQUENCE [LARGE SCALE GENOMIC DNA]</scope>
    <source>
        <strain evidence="3 4">CCMP332</strain>
    </source>
</reference>
<dbReference type="Gene3D" id="3.40.50.720">
    <property type="entry name" value="NAD(P)-binding Rossmann-like Domain"/>
    <property type="match status" value="1"/>
</dbReference>
<dbReference type="InterPro" id="IPR036291">
    <property type="entry name" value="NAD(P)-bd_dom_sf"/>
</dbReference>
<dbReference type="Proteomes" id="UP001516023">
    <property type="component" value="Unassembled WGS sequence"/>
</dbReference>
<proteinExistence type="inferred from homology"/>
<dbReference type="PANTHER" id="PTHR11645">
    <property type="entry name" value="PYRROLINE-5-CARBOXYLATE REDUCTASE"/>
    <property type="match status" value="1"/>
</dbReference>
<dbReference type="Pfam" id="PF03807">
    <property type="entry name" value="F420_oxidored"/>
    <property type="match status" value="1"/>
</dbReference>
<dbReference type="InterPro" id="IPR028939">
    <property type="entry name" value="P5C_Rdtase_cat_N"/>
</dbReference>
<dbReference type="AlphaFoldDB" id="A0ABD3QTF2"/>
<evidence type="ECO:0000259" key="2">
    <source>
        <dbReference type="Pfam" id="PF03807"/>
    </source>
</evidence>
<gene>
    <name evidence="3" type="ORF">HJC23_003964</name>
</gene>
<dbReference type="EMBL" id="JABMIG020000011">
    <property type="protein sequence ID" value="KAL3803802.1"/>
    <property type="molecule type" value="Genomic_DNA"/>
</dbReference>
<name>A0ABD3QTF2_9STRA</name>
<evidence type="ECO:0000256" key="1">
    <source>
        <dbReference type="ARBA" id="ARBA00005525"/>
    </source>
</evidence>
<dbReference type="PANTHER" id="PTHR11645:SF13">
    <property type="entry name" value="PYRROLINE-5-CARBOXYLATE REDUCTASE CATALYTIC N-TERMINAL DOMAIN-CONTAINING PROTEIN"/>
    <property type="match status" value="1"/>
</dbReference>
<organism evidence="3 4">
    <name type="scientific">Cyclotella cryptica</name>
    <dbReference type="NCBI Taxonomy" id="29204"/>
    <lineage>
        <taxon>Eukaryota</taxon>
        <taxon>Sar</taxon>
        <taxon>Stramenopiles</taxon>
        <taxon>Ochrophyta</taxon>
        <taxon>Bacillariophyta</taxon>
        <taxon>Coscinodiscophyceae</taxon>
        <taxon>Thalassiosirophycidae</taxon>
        <taxon>Stephanodiscales</taxon>
        <taxon>Stephanodiscaceae</taxon>
        <taxon>Cyclotella</taxon>
    </lineage>
</organism>
<dbReference type="SUPFAM" id="SSF51735">
    <property type="entry name" value="NAD(P)-binding Rossmann-fold domains"/>
    <property type="match status" value="1"/>
</dbReference>
<evidence type="ECO:0000313" key="3">
    <source>
        <dbReference type="EMBL" id="KAL3803802.1"/>
    </source>
</evidence>
<comment type="caution">
    <text evidence="3">The sequence shown here is derived from an EMBL/GenBank/DDBJ whole genome shotgun (WGS) entry which is preliminary data.</text>
</comment>
<evidence type="ECO:0000313" key="4">
    <source>
        <dbReference type="Proteomes" id="UP001516023"/>
    </source>
</evidence>
<keyword evidence="4" id="KW-1185">Reference proteome</keyword>
<protein>
    <recommendedName>
        <fullName evidence="2">Pyrroline-5-carboxylate reductase catalytic N-terminal domain-containing protein</fullName>
    </recommendedName>
</protein>
<feature type="domain" description="Pyrroline-5-carboxylate reductase catalytic N-terminal" evidence="2">
    <location>
        <begin position="91"/>
        <end position="181"/>
    </location>
</feature>